<dbReference type="Pfam" id="PF13561">
    <property type="entry name" value="adh_short_C2"/>
    <property type="match status" value="1"/>
</dbReference>
<accession>A0A9W8RU04</accession>
<gene>
    <name evidence="4" type="ORF">NW762_011038</name>
</gene>
<evidence type="ECO:0000256" key="1">
    <source>
        <dbReference type="ARBA" id="ARBA00006484"/>
    </source>
</evidence>
<dbReference type="PRINTS" id="PR00081">
    <property type="entry name" value="GDHRDH"/>
</dbReference>
<dbReference type="EMBL" id="JAOQAZ010000026">
    <property type="protein sequence ID" value="KAJ4252437.1"/>
    <property type="molecule type" value="Genomic_DNA"/>
</dbReference>
<keyword evidence="2" id="KW-0521">NADP</keyword>
<reference evidence="4" key="1">
    <citation type="submission" date="2022-09" db="EMBL/GenBank/DDBJ databases">
        <title>Fusarium specimens isolated from Avocado Roots.</title>
        <authorList>
            <person name="Stajich J."/>
            <person name="Roper C."/>
            <person name="Heimlech-Rivalta G."/>
        </authorList>
    </citation>
    <scope>NUCLEOTIDE SEQUENCE</scope>
    <source>
        <strain evidence="4">CF00136</strain>
    </source>
</reference>
<dbReference type="InterPro" id="IPR036291">
    <property type="entry name" value="NAD(P)-bd_dom_sf"/>
</dbReference>
<dbReference type="InterPro" id="IPR002347">
    <property type="entry name" value="SDR_fam"/>
</dbReference>
<sequence length="252" mass="27575">MTSNSVILVTAGSAGLGAAASRLFARRGFKVVVNYSNNSARADDLVAELNTADSHNDDVAKHMAIQADLSSRYEVERLAKEVHQKMGRIDVVFSNVGWTRFRDTTQLDDNAFDEDWDLAYTFNVKSHLWLLNATKQYLADTEGCFITTASVAGLSGMGSSLAYSVSKAAQIHLVRGLATMVGPNIRVNSISPGLLETAWSARFTEEQKEKHKAQTKLKRFARLEDVAEQVFSLANNKSVTGVNIPIDSGFIL</sequence>
<name>A0A9W8RU04_9HYPO</name>
<dbReference type="GO" id="GO:0016491">
    <property type="term" value="F:oxidoreductase activity"/>
    <property type="evidence" value="ECO:0007669"/>
    <property type="project" value="UniProtKB-KW"/>
</dbReference>
<comment type="similarity">
    <text evidence="1">Belongs to the short-chain dehydrogenases/reductases (SDR) family.</text>
</comment>
<dbReference type="AlphaFoldDB" id="A0A9W8RU04"/>
<keyword evidence="3" id="KW-0560">Oxidoreductase</keyword>
<evidence type="ECO:0000313" key="4">
    <source>
        <dbReference type="EMBL" id="KAJ4252437.1"/>
    </source>
</evidence>
<dbReference type="Gene3D" id="3.40.50.720">
    <property type="entry name" value="NAD(P)-binding Rossmann-like Domain"/>
    <property type="match status" value="1"/>
</dbReference>
<dbReference type="Proteomes" id="UP001152049">
    <property type="component" value="Unassembled WGS sequence"/>
</dbReference>
<evidence type="ECO:0000256" key="3">
    <source>
        <dbReference type="ARBA" id="ARBA00023002"/>
    </source>
</evidence>
<protein>
    <recommendedName>
        <fullName evidence="6">Granaticin polyketide synthase ketoacyl reductase 2</fullName>
    </recommendedName>
</protein>
<dbReference type="OrthoDB" id="37659at2759"/>
<proteinExistence type="inferred from homology"/>
<evidence type="ECO:0000256" key="2">
    <source>
        <dbReference type="ARBA" id="ARBA00022857"/>
    </source>
</evidence>
<comment type="caution">
    <text evidence="4">The sequence shown here is derived from an EMBL/GenBank/DDBJ whole genome shotgun (WGS) entry which is preliminary data.</text>
</comment>
<organism evidence="4 5">
    <name type="scientific">Fusarium torreyae</name>
    <dbReference type="NCBI Taxonomy" id="1237075"/>
    <lineage>
        <taxon>Eukaryota</taxon>
        <taxon>Fungi</taxon>
        <taxon>Dikarya</taxon>
        <taxon>Ascomycota</taxon>
        <taxon>Pezizomycotina</taxon>
        <taxon>Sordariomycetes</taxon>
        <taxon>Hypocreomycetidae</taxon>
        <taxon>Hypocreales</taxon>
        <taxon>Nectriaceae</taxon>
        <taxon>Fusarium</taxon>
    </lineage>
</organism>
<evidence type="ECO:0008006" key="6">
    <source>
        <dbReference type="Google" id="ProtNLM"/>
    </source>
</evidence>
<dbReference type="CDD" id="cd05233">
    <property type="entry name" value="SDR_c"/>
    <property type="match status" value="1"/>
</dbReference>
<evidence type="ECO:0000313" key="5">
    <source>
        <dbReference type="Proteomes" id="UP001152049"/>
    </source>
</evidence>
<keyword evidence="5" id="KW-1185">Reference proteome</keyword>
<dbReference type="InterPro" id="IPR052178">
    <property type="entry name" value="Sec_Metab_Biosynth_SDR"/>
</dbReference>
<dbReference type="SUPFAM" id="SSF51735">
    <property type="entry name" value="NAD(P)-binding Rossmann-fold domains"/>
    <property type="match status" value="1"/>
</dbReference>
<dbReference type="PANTHER" id="PTHR43618:SF13">
    <property type="entry name" value="CHAIN DEHYDROGENASE, PUTATIVE (AFU_ORTHOLOGUE AFUA_1G17650)-RELATED"/>
    <property type="match status" value="1"/>
</dbReference>
<dbReference type="PANTHER" id="PTHR43618">
    <property type="entry name" value="7-ALPHA-HYDROXYSTEROID DEHYDROGENASE"/>
    <property type="match status" value="1"/>
</dbReference>